<feature type="region of interest" description="Disordered" evidence="3">
    <location>
        <begin position="676"/>
        <end position="720"/>
    </location>
</feature>
<dbReference type="RefSeq" id="XP_012673021.2">
    <property type="nucleotide sequence ID" value="XM_012817567.3"/>
</dbReference>
<comment type="subcellular location">
    <subcellularLocation>
        <location evidence="1">Mitochondrion</location>
    </subcellularLocation>
</comment>
<dbReference type="GeneTree" id="ENSGT01030000234607"/>
<dbReference type="CTD" id="10922"/>
<dbReference type="Pfam" id="PF08368">
    <property type="entry name" value="FAST_2"/>
    <property type="match status" value="1"/>
</dbReference>
<accession>A0A6P8F6H9</accession>
<dbReference type="RefSeq" id="XP_031418722.1">
    <property type="nucleotide sequence ID" value="XM_031562862.2"/>
</dbReference>
<keyword evidence="6 7" id="KW-0808">Transferase</keyword>
<evidence type="ECO:0000256" key="3">
    <source>
        <dbReference type="SAM" id="MobiDB-lite"/>
    </source>
</evidence>
<keyword evidence="6 7" id="KW-0418">Kinase</keyword>
<dbReference type="GO" id="GO:0035770">
    <property type="term" value="C:ribonucleoprotein granule"/>
    <property type="evidence" value="ECO:0007669"/>
    <property type="project" value="TreeGrafter"/>
</dbReference>
<name>A0A6P8F6H9_CLUHA</name>
<feature type="region of interest" description="Disordered" evidence="3">
    <location>
        <begin position="737"/>
        <end position="768"/>
    </location>
</feature>
<dbReference type="GO" id="GO:0005759">
    <property type="term" value="C:mitochondrial matrix"/>
    <property type="evidence" value="ECO:0007669"/>
    <property type="project" value="TreeGrafter"/>
</dbReference>
<evidence type="ECO:0000256" key="1">
    <source>
        <dbReference type="ARBA" id="ARBA00004173"/>
    </source>
</evidence>
<evidence type="ECO:0000256" key="2">
    <source>
        <dbReference type="ARBA" id="ARBA00023128"/>
    </source>
</evidence>
<dbReference type="SMART" id="SM00952">
    <property type="entry name" value="RAP"/>
    <property type="match status" value="1"/>
</dbReference>
<dbReference type="GO" id="GO:0003723">
    <property type="term" value="F:RNA binding"/>
    <property type="evidence" value="ECO:0007669"/>
    <property type="project" value="TreeGrafter"/>
</dbReference>
<organism evidence="5 8">
    <name type="scientific">Clupea harengus</name>
    <name type="common">Atlantic herring</name>
    <dbReference type="NCBI Taxonomy" id="7950"/>
    <lineage>
        <taxon>Eukaryota</taxon>
        <taxon>Metazoa</taxon>
        <taxon>Chordata</taxon>
        <taxon>Craniata</taxon>
        <taxon>Vertebrata</taxon>
        <taxon>Euteleostomi</taxon>
        <taxon>Actinopterygii</taxon>
        <taxon>Neopterygii</taxon>
        <taxon>Teleostei</taxon>
        <taxon>Clupei</taxon>
        <taxon>Clupeiformes</taxon>
        <taxon>Clupeoidei</taxon>
        <taxon>Clupeidae</taxon>
        <taxon>Clupea</taxon>
    </lineage>
</organism>
<dbReference type="PANTHER" id="PTHR21228">
    <property type="entry name" value="FAST LEU-RICH DOMAIN-CONTAINING"/>
    <property type="match status" value="1"/>
</dbReference>
<dbReference type="KEGG" id="char:105891392"/>
<dbReference type="Pfam" id="PF06743">
    <property type="entry name" value="FAST_1"/>
    <property type="match status" value="1"/>
</dbReference>
<protein>
    <submittedName>
        <fullName evidence="6 7">Fas-activated serine/threonine kinase</fullName>
    </submittedName>
</protein>
<evidence type="ECO:0000313" key="6">
    <source>
        <dbReference type="RefSeq" id="XP_012673021.2"/>
    </source>
</evidence>
<dbReference type="PANTHER" id="PTHR21228:SF4">
    <property type="entry name" value="FAS-ACTIVATED SERINE_THREONINE KINASE"/>
    <property type="match status" value="1"/>
</dbReference>
<dbReference type="InterPro" id="IPR050870">
    <property type="entry name" value="FAST_kinase"/>
</dbReference>
<evidence type="ECO:0000313" key="5">
    <source>
        <dbReference type="Proteomes" id="UP000515152"/>
    </source>
</evidence>
<dbReference type="InterPro" id="IPR013579">
    <property type="entry name" value="FAST_2"/>
</dbReference>
<dbReference type="GO" id="GO:0016301">
    <property type="term" value="F:kinase activity"/>
    <property type="evidence" value="ECO:0007669"/>
    <property type="project" value="UniProtKB-KW"/>
</dbReference>
<keyword evidence="2" id="KW-0496">Mitochondrion</keyword>
<dbReference type="PROSITE" id="PS51286">
    <property type="entry name" value="RAP"/>
    <property type="match status" value="1"/>
</dbReference>
<feature type="compositionally biased region" description="Low complexity" evidence="3">
    <location>
        <begin position="743"/>
        <end position="761"/>
    </location>
</feature>
<evidence type="ECO:0000259" key="4">
    <source>
        <dbReference type="PROSITE" id="PS51286"/>
    </source>
</evidence>
<feature type="region of interest" description="Disordered" evidence="3">
    <location>
        <begin position="787"/>
        <end position="842"/>
    </location>
</feature>
<dbReference type="OrthoDB" id="8881103at2759"/>
<dbReference type="Pfam" id="PF08373">
    <property type="entry name" value="RAP"/>
    <property type="match status" value="1"/>
</dbReference>
<dbReference type="Proteomes" id="UP000515152">
    <property type="component" value="Chromosome 25"/>
</dbReference>
<dbReference type="GO" id="GO:0000963">
    <property type="term" value="P:mitochondrial RNA processing"/>
    <property type="evidence" value="ECO:0007669"/>
    <property type="project" value="TreeGrafter"/>
</dbReference>
<keyword evidence="5" id="KW-1185">Reference proteome</keyword>
<reference evidence="6 7" key="1">
    <citation type="submission" date="2025-04" db="UniProtKB">
        <authorList>
            <consortium name="RefSeq"/>
        </authorList>
    </citation>
    <scope>IDENTIFICATION</scope>
</reference>
<dbReference type="GeneID" id="105891392"/>
<dbReference type="AlphaFoldDB" id="A0A6P8F6H9"/>
<evidence type="ECO:0000313" key="7">
    <source>
        <dbReference type="RefSeq" id="XP_031418721.1"/>
    </source>
</evidence>
<dbReference type="InterPro" id="IPR013584">
    <property type="entry name" value="RAP"/>
</dbReference>
<dbReference type="RefSeq" id="XP_031418721.1">
    <property type="nucleotide sequence ID" value="XM_031562861.2"/>
</dbReference>
<proteinExistence type="predicted"/>
<dbReference type="GO" id="GO:0044528">
    <property type="term" value="P:regulation of mitochondrial mRNA stability"/>
    <property type="evidence" value="ECO:0007669"/>
    <property type="project" value="InterPro"/>
</dbReference>
<evidence type="ECO:0000313" key="8">
    <source>
        <dbReference type="RefSeq" id="XP_031418722.1"/>
    </source>
</evidence>
<feature type="domain" description="RAP" evidence="4">
    <location>
        <begin position="847"/>
        <end position="905"/>
    </location>
</feature>
<dbReference type="InterPro" id="IPR010622">
    <property type="entry name" value="FAST_Leu-rich"/>
</dbReference>
<sequence>MRWLPSRFGCLTLGKFQDLRQPTSLAASLLSRMYTTRLYSGSGGKPGRRVGIVGAGQPMLENHHHHHHPLPHHPQVPPPQNFPPIYQGRLDGHRPHYQPLQQHYHTHAQASHLASQHYQQNAHHHHGKKKTWNFIHEKMSYDTFFTMKRLIDRSRGVDEVLRWVTQNPGKISHNHYPIALQKIGQLLLLQQSGGSGAGPVGAGPAEGALVTSPGGSGGENPCRQILENPDFQTLCNAIVNDCSKFDNFSIVNCLYAVAALGLPSDSQIVQVLEGESQGRLSQFNQKDISMVFSSSMKLHPSSQHPLIEACLAGLEKNVERERHPQTLFLLLSYYRTKWRALQVGAGTGTPPPPEQLLLNRKILRLVKHTLSSVSSVRDHEMALLDEMLAACAREASNKSLELIFSSHLFYQNRQEKFIISLAEELPKKADSITPYTMALISKYIARHRLRETRLLDTIADFLVKKGEYLDSKVIQKLVFPFSRMSYRPANESQFFSKLETVLELKALSSPLATVNILMSLFQLGHFPGLVLHRVFSSSFISNVTNSPYALIVRRYLSLLDAAVELEYRDYSGPRLQDMHKVLMFDHALTADEVNRKYSYKGLVAEALRQLVGEHGYKQDEVLAPGYYTDFLLLIDGSGRVLPIKTSSGGVSVGMSSKPAEGSGAVGALTSDFQKFSPFPPPLEDAGDAQPGDESVYLPAHMRPPPPPTGQRAGPNGGVPLDYSAYYPPTDYYSSLAKEHSLESQDSSTLSSPSDCLAQAGPAGTGAAGGSDSLFQFSIGKILDDESGAPVPTGAASGPDCELPAFYEGVSYPEGGEGDMGRTSPPQLHPPDRPDAQRGSTDPQVKRVIMSVNDKWHYCHNSDVLVGSRAMRDRHLQLLGYIILQLPYLELEKLNGIEEVKQYLHKKLLEVPL</sequence>
<gene>
    <name evidence="6 7 8" type="primary">fastk</name>
</gene>